<evidence type="ECO:0000313" key="4">
    <source>
        <dbReference type="Proteomes" id="UP000444960"/>
    </source>
</evidence>
<organism evidence="3 4">
    <name type="scientific">Gordonia spumicola</name>
    <dbReference type="NCBI Taxonomy" id="589161"/>
    <lineage>
        <taxon>Bacteria</taxon>
        <taxon>Bacillati</taxon>
        <taxon>Actinomycetota</taxon>
        <taxon>Actinomycetes</taxon>
        <taxon>Mycobacteriales</taxon>
        <taxon>Gordoniaceae</taxon>
        <taxon>Gordonia</taxon>
    </lineage>
</organism>
<proteinExistence type="predicted"/>
<evidence type="ECO:0000256" key="1">
    <source>
        <dbReference type="SAM" id="MobiDB-lite"/>
    </source>
</evidence>
<keyword evidence="2" id="KW-0472">Membrane</keyword>
<evidence type="ECO:0000313" key="3">
    <source>
        <dbReference type="EMBL" id="GEE03224.1"/>
    </source>
</evidence>
<feature type="compositionally biased region" description="Polar residues" evidence="1">
    <location>
        <begin position="19"/>
        <end position="47"/>
    </location>
</feature>
<feature type="region of interest" description="Disordered" evidence="1">
    <location>
        <begin position="1"/>
        <end position="73"/>
    </location>
</feature>
<dbReference type="EMBL" id="BJOV01000005">
    <property type="protein sequence ID" value="GEE03224.1"/>
    <property type="molecule type" value="Genomic_DNA"/>
</dbReference>
<comment type="caution">
    <text evidence="3">The sequence shown here is derived from an EMBL/GenBank/DDBJ whole genome shotgun (WGS) entry which is preliminary data.</text>
</comment>
<name>A0A7I9VD49_9ACTN</name>
<feature type="transmembrane region" description="Helical" evidence="2">
    <location>
        <begin position="82"/>
        <end position="104"/>
    </location>
</feature>
<dbReference type="AlphaFoldDB" id="A0A7I9VD49"/>
<keyword evidence="2" id="KW-1133">Transmembrane helix</keyword>
<keyword evidence="2" id="KW-0812">Transmembrane</keyword>
<dbReference type="RefSeq" id="WP_161896764.1">
    <property type="nucleotide sequence ID" value="NZ_BJOV01000005.1"/>
</dbReference>
<sequence length="280" mass="29171">MTTPPGRPFPQQPGDHDQTQVGRPQPSAQAYSQWPEGQSAYGQTPYSHNPYGQALYGGPQHGQPAYPTPGVPTPGDNRSMKVVIVIVSVLTVAAIAGLIALFAFSGDGAETTTTSASVSATTSAGRAATGASPAVGTCLSVRGSTSVTTVSADCDSTGRLTYIIGATVASSDACDDAHYQFSVIESDDGGRTLCLIPNYQVGRCYSLPHSVVGIDLTTSSCSRGSTDSVAIFRVTERTSSGSVPNCSGSDRLRASTYEIRTSPMQQVSVCQEILGDYVWR</sequence>
<dbReference type="OrthoDB" id="3635048at2"/>
<protein>
    <submittedName>
        <fullName evidence="3">Uncharacterized protein</fullName>
    </submittedName>
</protein>
<evidence type="ECO:0000256" key="2">
    <source>
        <dbReference type="SAM" id="Phobius"/>
    </source>
</evidence>
<feature type="compositionally biased region" description="Pro residues" evidence="1">
    <location>
        <begin position="1"/>
        <end position="11"/>
    </location>
</feature>
<gene>
    <name evidence="3" type="ORF">nbrc107696_36700</name>
</gene>
<reference evidence="4" key="1">
    <citation type="submission" date="2019-06" db="EMBL/GenBank/DDBJ databases">
        <title>Gordonia isolated from sludge of a wastewater treatment plant.</title>
        <authorList>
            <person name="Tamura T."/>
            <person name="Aoyama K."/>
            <person name="Kang Y."/>
            <person name="Saito S."/>
            <person name="Akiyama N."/>
            <person name="Yazawa K."/>
            <person name="Gonoi T."/>
            <person name="Mikami Y."/>
        </authorList>
    </citation>
    <scope>NUCLEOTIDE SEQUENCE [LARGE SCALE GENOMIC DNA]</scope>
    <source>
        <strain evidence="4">NBRC 107696</strain>
    </source>
</reference>
<keyword evidence="4" id="KW-1185">Reference proteome</keyword>
<dbReference type="Proteomes" id="UP000444960">
    <property type="component" value="Unassembled WGS sequence"/>
</dbReference>
<accession>A0A7I9VD49</accession>